<evidence type="ECO:0000313" key="9">
    <source>
        <dbReference type="EMBL" id="XBX74897.1"/>
    </source>
</evidence>
<evidence type="ECO:0000256" key="6">
    <source>
        <dbReference type="PIRSR" id="PIRSR001123-1"/>
    </source>
</evidence>
<evidence type="ECO:0000256" key="7">
    <source>
        <dbReference type="PIRSR" id="PIRSR001123-2"/>
    </source>
</evidence>
<organism evidence="9">
    <name type="scientific">Proteinivorax tanatarense</name>
    <dbReference type="NCBI Taxonomy" id="1260629"/>
    <lineage>
        <taxon>Bacteria</taxon>
        <taxon>Bacillati</taxon>
        <taxon>Bacillota</taxon>
        <taxon>Clostridia</taxon>
        <taxon>Eubacteriales</taxon>
        <taxon>Proteinivoracaceae</taxon>
        <taxon>Proteinivorax</taxon>
    </lineage>
</organism>
<dbReference type="InterPro" id="IPR008007">
    <property type="entry name" value="Peptidase_M42"/>
</dbReference>
<dbReference type="InterPro" id="IPR002933">
    <property type="entry name" value="Peptidase_M20"/>
</dbReference>
<feature type="domain" description="Peptidase M20 dimerisation" evidence="8">
    <location>
        <begin position="183"/>
        <end position="275"/>
    </location>
</feature>
<evidence type="ECO:0000259" key="8">
    <source>
        <dbReference type="Pfam" id="PF07687"/>
    </source>
</evidence>
<evidence type="ECO:0000256" key="2">
    <source>
        <dbReference type="ARBA" id="ARBA00022723"/>
    </source>
</evidence>
<sequence>MVNEQRLLDDFFELIGIDSESKNEGQLAKHLTQKLKDLGFEVYIDDAGEAIGGETGNIIARLKGNDKNKPSMLFAAHMDTVSPGKGVKASVKDGKIVSDGTTILGADDKAGIAAVLEMARVLKEANACFGDIEAIFTIAEEGGLFGAKNLDYSKVQSKKGYILDSDGKPGTIVNQGPCQDKIAVTIKGISAHAGLKPEEGISAIQVASKAINNMKLLRIDEDTTANIGVIKGGTATNVVCDKVEILAEARSTSEDKLDAQSNHMKKCFEEAAKEYNTEADVTIERVYPAFKLEEDEPVVNLAKEKSSKLGLSPNLKATGGGSDTNIFNGNGISCVNLGVGMNKPHTLEENIEVKDLVDTTKLIIEIAKG</sequence>
<dbReference type="RefSeq" id="WP_350343646.1">
    <property type="nucleotide sequence ID" value="NZ_CP158367.1"/>
</dbReference>
<feature type="active site" description="Proton acceptor" evidence="6">
    <location>
        <position position="140"/>
    </location>
</feature>
<dbReference type="GO" id="GO:0004177">
    <property type="term" value="F:aminopeptidase activity"/>
    <property type="evidence" value="ECO:0007669"/>
    <property type="project" value="UniProtKB-UniRule"/>
</dbReference>
<keyword evidence="4" id="KW-0862">Zinc</keyword>
<dbReference type="Gene3D" id="3.30.70.360">
    <property type="match status" value="1"/>
</dbReference>
<keyword evidence="3" id="KW-0378">Hydrolase</keyword>
<dbReference type="PIRSF" id="PIRSF001123">
    <property type="entry name" value="PepA_GA"/>
    <property type="match status" value="1"/>
</dbReference>
<dbReference type="Gene3D" id="3.40.630.10">
    <property type="entry name" value="Zn peptidases"/>
    <property type="match status" value="1"/>
</dbReference>
<reference evidence="9" key="2">
    <citation type="submission" date="2024-06" db="EMBL/GenBank/DDBJ databases">
        <authorList>
            <person name="Petrova K.O."/>
            <person name="Toshchakov S.V."/>
            <person name="Boltjanskaja Y.V."/>
            <person name="Kevbrin V."/>
        </authorList>
    </citation>
    <scope>NUCLEOTIDE SEQUENCE</scope>
    <source>
        <strain evidence="9">Z-910T</strain>
    </source>
</reference>
<protein>
    <submittedName>
        <fullName evidence="9">M20/M25/M40 family metallo-hydrolase</fullName>
    </submittedName>
</protein>
<comment type="similarity">
    <text evidence="5">Belongs to the peptidase M42 family.</text>
</comment>
<feature type="binding site" evidence="7">
    <location>
        <position position="107"/>
    </location>
    <ligand>
        <name>Zn(2+)</name>
        <dbReference type="ChEBI" id="CHEBI:29105"/>
        <label>2</label>
    </ligand>
</feature>
<comment type="cofactor">
    <cofactor evidence="1">
        <name>Zn(2+)</name>
        <dbReference type="ChEBI" id="CHEBI:29105"/>
    </cofactor>
</comment>
<dbReference type="GO" id="GO:0046872">
    <property type="term" value="F:metal ion binding"/>
    <property type="evidence" value="ECO:0007669"/>
    <property type="project" value="UniProtKB-UniRule"/>
</dbReference>
<feature type="binding site" evidence="7">
    <location>
        <position position="107"/>
    </location>
    <ligand>
        <name>Zn(2+)</name>
        <dbReference type="ChEBI" id="CHEBI:29105"/>
        <label>1</label>
    </ligand>
</feature>
<dbReference type="PANTHER" id="PTHR42994">
    <property type="entry name" value="PEPTIDASE T"/>
    <property type="match status" value="1"/>
</dbReference>
<feature type="binding site" evidence="7">
    <location>
        <position position="141"/>
    </location>
    <ligand>
        <name>Zn(2+)</name>
        <dbReference type="ChEBI" id="CHEBI:29105"/>
        <label>2</label>
    </ligand>
</feature>
<comment type="cofactor">
    <cofactor evidence="7">
        <name>a divalent metal cation</name>
        <dbReference type="ChEBI" id="CHEBI:60240"/>
    </cofactor>
    <text evidence="7">Binds 2 divalent metal cations per subunit.</text>
</comment>
<reference evidence="9" key="1">
    <citation type="journal article" date="2013" name="Extremophiles">
        <title>Proteinivorax tanatarense gen. nov., sp. nov., an anaerobic, haloalkaliphilic, proteolytic bacterium isolated from a decaying algal bloom, and proposal of Proteinivoraceae fam. nov.</title>
        <authorList>
            <person name="Kevbrin V."/>
            <person name="Boltyanskaya Y."/>
            <person name="Zhilina T."/>
            <person name="Kolganova T."/>
            <person name="Lavrentjeva E."/>
            <person name="Kuznetsov B."/>
        </authorList>
    </citation>
    <scope>NUCLEOTIDE SEQUENCE</scope>
    <source>
        <strain evidence="9">Z-910T</strain>
    </source>
</reference>
<dbReference type="InterPro" id="IPR010162">
    <property type="entry name" value="PepT-like"/>
</dbReference>
<dbReference type="NCBIfam" id="TIGR01883">
    <property type="entry name" value="PepT-like"/>
    <property type="match status" value="1"/>
</dbReference>
<dbReference type="Pfam" id="PF01546">
    <property type="entry name" value="Peptidase_M20"/>
    <property type="match status" value="1"/>
</dbReference>
<dbReference type="Pfam" id="PF07687">
    <property type="entry name" value="M20_dimer"/>
    <property type="match status" value="1"/>
</dbReference>
<dbReference type="InterPro" id="IPR011650">
    <property type="entry name" value="Peptidase_M20_dimer"/>
</dbReference>
<keyword evidence="2 7" id="KW-0479">Metal-binding</keyword>
<evidence type="ECO:0000256" key="4">
    <source>
        <dbReference type="ARBA" id="ARBA00022833"/>
    </source>
</evidence>
<gene>
    <name evidence="9" type="ORF">PRVXT_002962</name>
</gene>
<dbReference type="PANTHER" id="PTHR42994:SF2">
    <property type="entry name" value="PEPTIDASE"/>
    <property type="match status" value="1"/>
</dbReference>
<dbReference type="InterPro" id="IPR036264">
    <property type="entry name" value="Bact_exopeptidase_dim_dom"/>
</dbReference>
<evidence type="ECO:0000256" key="3">
    <source>
        <dbReference type="ARBA" id="ARBA00022801"/>
    </source>
</evidence>
<accession>A0AAU7VLT1</accession>
<dbReference type="EMBL" id="CP158367">
    <property type="protein sequence ID" value="XBX74897.1"/>
    <property type="molecule type" value="Genomic_DNA"/>
</dbReference>
<dbReference type="SUPFAM" id="SSF55031">
    <property type="entry name" value="Bacterial exopeptidase dimerisation domain"/>
    <property type="match status" value="1"/>
</dbReference>
<dbReference type="AlphaFoldDB" id="A0AAU7VLT1"/>
<evidence type="ECO:0000256" key="5">
    <source>
        <dbReference type="PIRNR" id="PIRNR001123"/>
    </source>
</evidence>
<dbReference type="SUPFAM" id="SSF53187">
    <property type="entry name" value="Zn-dependent exopeptidases"/>
    <property type="match status" value="1"/>
</dbReference>
<name>A0AAU7VLT1_9FIRM</name>
<proteinExistence type="inferred from homology"/>
<evidence type="ECO:0000256" key="1">
    <source>
        <dbReference type="ARBA" id="ARBA00001947"/>
    </source>
</evidence>